<evidence type="ECO:0000313" key="8">
    <source>
        <dbReference type="Proteomes" id="UP000269539"/>
    </source>
</evidence>
<dbReference type="GO" id="GO:0012505">
    <property type="term" value="C:endomembrane system"/>
    <property type="evidence" value="ECO:0007669"/>
    <property type="project" value="UniProtKB-SubCell"/>
</dbReference>
<name>A0A3M7DU38_HORWE</name>
<dbReference type="GO" id="GO:0030026">
    <property type="term" value="P:intracellular manganese ion homeostasis"/>
    <property type="evidence" value="ECO:0007669"/>
    <property type="project" value="InterPro"/>
</dbReference>
<keyword evidence="4 6" id="KW-1133">Transmembrane helix</keyword>
<accession>A0A3M7DU38</accession>
<dbReference type="VEuPathDB" id="FungiDB:BTJ68_01175"/>
<evidence type="ECO:0000256" key="5">
    <source>
        <dbReference type="ARBA" id="ARBA00023136"/>
    </source>
</evidence>
<sequence length="274" mass="29526">MNRLRSVGARLGDLCETVLSASLASSNDIATQLCQTDALTDGITVPFAVSAGMTATQKSSYVVSAGLAELFAAAISMGLGAYLAAITENKHYEIAEVRERLEAASRPHGFDERLYHLFNRYGVRRETAENVVRELQIDKKRFVRLGVALKFELSSLLPAVMDVEHKTERTSKSLACAEGFIMANSCFLGGLTPLCPYIVFLKDDTIDDVNKGLYISVAVTTLALLVFGYAKAKISGCRRSDSAWSAVQTLIIGIIAGGASYGVVRAVRAISPVY</sequence>
<keyword evidence="5 6" id="KW-0472">Membrane</keyword>
<gene>
    <name evidence="7" type="ORF">D0864_11483</name>
</gene>
<dbReference type="Pfam" id="PF01988">
    <property type="entry name" value="VIT1"/>
    <property type="match status" value="1"/>
</dbReference>
<evidence type="ECO:0000256" key="1">
    <source>
        <dbReference type="ARBA" id="ARBA00004127"/>
    </source>
</evidence>
<dbReference type="Proteomes" id="UP000269539">
    <property type="component" value="Unassembled WGS sequence"/>
</dbReference>
<evidence type="ECO:0000256" key="3">
    <source>
        <dbReference type="ARBA" id="ARBA00022692"/>
    </source>
</evidence>
<evidence type="ECO:0000313" key="7">
    <source>
        <dbReference type="EMBL" id="RMY67879.1"/>
    </source>
</evidence>
<dbReference type="EMBL" id="QWIO01001680">
    <property type="protein sequence ID" value="RMY67879.1"/>
    <property type="molecule type" value="Genomic_DNA"/>
</dbReference>
<reference evidence="7 8" key="1">
    <citation type="journal article" date="2018" name="BMC Genomics">
        <title>Genomic evidence for intraspecific hybridization in a clonal and extremely halotolerant yeast.</title>
        <authorList>
            <person name="Gostincar C."/>
            <person name="Stajich J.E."/>
            <person name="Zupancic J."/>
            <person name="Zalar P."/>
            <person name="Gunde-Cimerman N."/>
        </authorList>
    </citation>
    <scope>NUCLEOTIDE SEQUENCE [LARGE SCALE GENOMIC DNA]</scope>
    <source>
        <strain evidence="7 8">EXF-10513</strain>
    </source>
</reference>
<keyword evidence="3 6" id="KW-0812">Transmembrane</keyword>
<comment type="caution">
    <text evidence="7">The sequence shown here is derived from an EMBL/GenBank/DDBJ whole genome shotgun (WGS) entry which is preliminary data.</text>
</comment>
<comment type="similarity">
    <text evidence="2">Belongs to the CCC1 family.</text>
</comment>
<feature type="transmembrane region" description="Helical" evidence="6">
    <location>
        <begin position="212"/>
        <end position="230"/>
    </location>
</feature>
<dbReference type="PANTHER" id="PTHR31851">
    <property type="entry name" value="FE(2+)/MN(2+) TRANSPORTER PCL1"/>
    <property type="match status" value="1"/>
</dbReference>
<comment type="subcellular location">
    <subcellularLocation>
        <location evidence="1">Endomembrane system</location>
        <topology evidence="1">Multi-pass membrane protein</topology>
    </subcellularLocation>
</comment>
<dbReference type="GO" id="GO:0005384">
    <property type="term" value="F:manganese ion transmembrane transporter activity"/>
    <property type="evidence" value="ECO:0007669"/>
    <property type="project" value="InterPro"/>
</dbReference>
<feature type="transmembrane region" description="Helical" evidence="6">
    <location>
        <begin position="242"/>
        <end position="264"/>
    </location>
</feature>
<dbReference type="InterPro" id="IPR008217">
    <property type="entry name" value="Ccc1_fam"/>
</dbReference>
<evidence type="ECO:0000256" key="2">
    <source>
        <dbReference type="ARBA" id="ARBA00007049"/>
    </source>
</evidence>
<dbReference type="AlphaFoldDB" id="A0A3M7DU38"/>
<evidence type="ECO:0000256" key="6">
    <source>
        <dbReference type="SAM" id="Phobius"/>
    </source>
</evidence>
<feature type="transmembrane region" description="Helical" evidence="6">
    <location>
        <begin position="179"/>
        <end position="200"/>
    </location>
</feature>
<protein>
    <submittedName>
        <fullName evidence="7">Uncharacterized protein</fullName>
    </submittedName>
</protein>
<proteinExistence type="inferred from homology"/>
<organism evidence="7 8">
    <name type="scientific">Hortaea werneckii</name>
    <name type="common">Black yeast</name>
    <name type="synonym">Cladosporium werneckii</name>
    <dbReference type="NCBI Taxonomy" id="91943"/>
    <lineage>
        <taxon>Eukaryota</taxon>
        <taxon>Fungi</taxon>
        <taxon>Dikarya</taxon>
        <taxon>Ascomycota</taxon>
        <taxon>Pezizomycotina</taxon>
        <taxon>Dothideomycetes</taxon>
        <taxon>Dothideomycetidae</taxon>
        <taxon>Mycosphaerellales</taxon>
        <taxon>Teratosphaeriaceae</taxon>
        <taxon>Hortaea</taxon>
    </lineage>
</organism>
<evidence type="ECO:0000256" key="4">
    <source>
        <dbReference type="ARBA" id="ARBA00022989"/>
    </source>
</evidence>